<dbReference type="PANTHER" id="PTHR12526">
    <property type="entry name" value="GLYCOSYLTRANSFERASE"/>
    <property type="match status" value="1"/>
</dbReference>
<accession>A0A1I6XUL4</accession>
<dbReference type="Proteomes" id="UP000199673">
    <property type="component" value="Unassembled WGS sequence"/>
</dbReference>
<evidence type="ECO:0000259" key="2">
    <source>
        <dbReference type="Pfam" id="PF13439"/>
    </source>
</evidence>
<evidence type="ECO:0000259" key="1">
    <source>
        <dbReference type="Pfam" id="PF00534"/>
    </source>
</evidence>
<dbReference type="InterPro" id="IPR028098">
    <property type="entry name" value="Glyco_trans_4-like_N"/>
</dbReference>
<dbReference type="STRING" id="305507.SAMN04489724_0667"/>
<proteinExistence type="predicted"/>
<dbReference type="Pfam" id="PF13439">
    <property type="entry name" value="Glyco_transf_4"/>
    <property type="match status" value="1"/>
</dbReference>
<dbReference type="InterPro" id="IPR001296">
    <property type="entry name" value="Glyco_trans_1"/>
</dbReference>
<dbReference type="EMBL" id="FPBF01000001">
    <property type="protein sequence ID" value="SFT41797.1"/>
    <property type="molecule type" value="Genomic_DNA"/>
</dbReference>
<gene>
    <name evidence="3" type="ORF">SAMN04489724_0667</name>
</gene>
<feature type="domain" description="Glycosyl transferase family 1" evidence="1">
    <location>
        <begin position="211"/>
        <end position="366"/>
    </location>
</feature>
<dbReference type="RefSeq" id="WP_091691272.1">
    <property type="nucleotide sequence ID" value="NZ_FPBF01000001.1"/>
</dbReference>
<evidence type="ECO:0000313" key="4">
    <source>
        <dbReference type="Proteomes" id="UP000199673"/>
    </source>
</evidence>
<dbReference type="SUPFAM" id="SSF53756">
    <property type="entry name" value="UDP-Glycosyltransferase/glycogen phosphorylase"/>
    <property type="match status" value="1"/>
</dbReference>
<protein>
    <submittedName>
        <fullName evidence="3">Glycosyltransferase involved in cell wall bisynthesis</fullName>
    </submittedName>
</protein>
<dbReference type="AlphaFoldDB" id="A0A1I6XUL4"/>
<dbReference type="Gene3D" id="3.40.50.2000">
    <property type="entry name" value="Glycogen Phosphorylase B"/>
    <property type="match status" value="2"/>
</dbReference>
<sequence length="397" mass="45611">MKKVLLIPSWYPTKKNPILGSFFREQAEFLNQSGKFNVQILYGEIQSEKFIKTVWLYFLAQFGSIIKLDHHFSFVSPKSFYFRVPNNRRIPESVLLYFARKLHDEAFKEYLKFNEMPDLIHAQSGMDAGIYAHFLSKKHNVPFLILEHQVFIFHYYSKLKAKLVLQAFAAASKTAAVSYDERRQILMNQSLCNPEVIWNFVDESRYEIDLSKRRKKFTVITILNSLPIKGAVDFLDAMVLLRQANPEIEFIMVGKGADEHSADRDNSLFIQKSKELGVFEMGEFLPYVPREDISNVLNEAHVFVSPTIQEPHGIAVREAMMCGLPIISTANGGVEDSITPETGIVVPVRRPQDMVNAILKVKENYSNYSSTKIRELAIDQCGKTTFLNKMVQFYNVP</sequence>
<keyword evidence="4" id="KW-1185">Reference proteome</keyword>
<dbReference type="GO" id="GO:0016757">
    <property type="term" value="F:glycosyltransferase activity"/>
    <property type="evidence" value="ECO:0007669"/>
    <property type="project" value="InterPro"/>
</dbReference>
<organism evidence="3 4">
    <name type="scientific">Algoriphagus locisalis</name>
    <dbReference type="NCBI Taxonomy" id="305507"/>
    <lineage>
        <taxon>Bacteria</taxon>
        <taxon>Pseudomonadati</taxon>
        <taxon>Bacteroidota</taxon>
        <taxon>Cytophagia</taxon>
        <taxon>Cytophagales</taxon>
        <taxon>Cyclobacteriaceae</taxon>
        <taxon>Algoriphagus</taxon>
    </lineage>
</organism>
<name>A0A1I6XUL4_9BACT</name>
<feature type="domain" description="Glycosyltransferase subfamily 4-like N-terminal" evidence="2">
    <location>
        <begin position="95"/>
        <end position="205"/>
    </location>
</feature>
<evidence type="ECO:0000313" key="3">
    <source>
        <dbReference type="EMBL" id="SFT41797.1"/>
    </source>
</evidence>
<dbReference type="Pfam" id="PF00534">
    <property type="entry name" value="Glycos_transf_1"/>
    <property type="match status" value="1"/>
</dbReference>
<reference evidence="4" key="1">
    <citation type="submission" date="2016-10" db="EMBL/GenBank/DDBJ databases">
        <authorList>
            <person name="Varghese N."/>
            <person name="Submissions S."/>
        </authorList>
    </citation>
    <scope>NUCLEOTIDE SEQUENCE [LARGE SCALE GENOMIC DNA]</scope>
    <source>
        <strain evidence="4">DSM 23445</strain>
    </source>
</reference>
<dbReference type="OrthoDB" id="9792269at2"/>
<keyword evidence="3" id="KW-0808">Transferase</keyword>